<dbReference type="InterPro" id="IPR013024">
    <property type="entry name" value="GGCT-like"/>
</dbReference>
<sequence>MPVPADMDEFWVFGYGSLMWNPGFDYLERQIVTAHGFHRALCIRSWVHRGTQERPGLVLGLDRGGACRGVAFRIAPEKWEWVVAYLRERELVTNVYVERLIPVRFSDGSRKTALTYTADRHHHQYVSGLTVDHAAETVVGAQGKSGPNTDYLRNTVAHLRELGIRDSWMEAVAERIDLLQAAD</sequence>
<dbReference type="PANTHER" id="PTHR12192:SF2">
    <property type="entry name" value="GLUTATHIONE-SPECIFIC GAMMA-GLUTAMYLCYCLOTRANSFERASE 2"/>
    <property type="match status" value="1"/>
</dbReference>
<reference evidence="3" key="2">
    <citation type="submission" date="2023-07" db="EMBL/GenBank/DDBJ databases">
        <authorList>
            <person name="Shen H."/>
        </authorList>
    </citation>
    <scope>NUCLEOTIDE SEQUENCE</scope>
    <source>
        <strain evidence="3">TNR-22</strain>
    </source>
</reference>
<dbReference type="Gene3D" id="3.10.490.10">
    <property type="entry name" value="Gamma-glutamyl cyclotransferase-like"/>
    <property type="match status" value="1"/>
</dbReference>
<dbReference type="InterPro" id="IPR036568">
    <property type="entry name" value="GGCT-like_sf"/>
</dbReference>
<organism evidence="3 4">
    <name type="scientific">Rhizobium alvei</name>
    <dbReference type="NCBI Taxonomy" id="1132659"/>
    <lineage>
        <taxon>Bacteria</taxon>
        <taxon>Pseudomonadati</taxon>
        <taxon>Pseudomonadota</taxon>
        <taxon>Alphaproteobacteria</taxon>
        <taxon>Hyphomicrobiales</taxon>
        <taxon>Rhizobiaceae</taxon>
        <taxon>Rhizobium/Agrobacterium group</taxon>
        <taxon>Rhizobium</taxon>
    </lineage>
</organism>
<evidence type="ECO:0000313" key="3">
    <source>
        <dbReference type="EMBL" id="MDO6964777.1"/>
    </source>
</evidence>
<dbReference type="Pfam" id="PF04752">
    <property type="entry name" value="ChaC"/>
    <property type="match status" value="1"/>
</dbReference>
<evidence type="ECO:0000256" key="2">
    <source>
        <dbReference type="ARBA" id="ARBA00023239"/>
    </source>
</evidence>
<dbReference type="SUPFAM" id="SSF110857">
    <property type="entry name" value="Gamma-glutamyl cyclotransferase-like"/>
    <property type="match status" value="1"/>
</dbReference>
<dbReference type="CDD" id="cd06661">
    <property type="entry name" value="GGCT_like"/>
    <property type="match status" value="1"/>
</dbReference>
<proteinExistence type="predicted"/>
<gene>
    <name evidence="3" type="ORF">Q4481_12485</name>
</gene>
<comment type="caution">
    <text evidence="3">The sequence shown here is derived from an EMBL/GenBank/DDBJ whole genome shotgun (WGS) entry which is preliminary data.</text>
</comment>
<keyword evidence="2" id="KW-0456">Lyase</keyword>
<protein>
    <recommendedName>
        <fullName evidence="1">glutathione-specific gamma-glutamylcyclotransferase</fullName>
        <ecNumber evidence="1">4.3.2.7</ecNumber>
    </recommendedName>
</protein>
<accession>A0ABT8YND4</accession>
<keyword evidence="4" id="KW-1185">Reference proteome</keyword>
<dbReference type="EC" id="4.3.2.7" evidence="1"/>
<dbReference type="RefSeq" id="WP_304376706.1">
    <property type="nucleotide sequence ID" value="NZ_JAUOZU010000008.1"/>
</dbReference>
<evidence type="ECO:0000313" key="4">
    <source>
        <dbReference type="Proteomes" id="UP001174932"/>
    </source>
</evidence>
<dbReference type="InterPro" id="IPR006840">
    <property type="entry name" value="ChaC"/>
</dbReference>
<reference evidence="3" key="1">
    <citation type="journal article" date="2015" name="Int. J. Syst. Evol. Microbiol.">
        <title>Rhizobium alvei sp. nov., isolated from a freshwater river.</title>
        <authorList>
            <person name="Sheu S.Y."/>
            <person name="Huang H.W."/>
            <person name="Young C.C."/>
            <person name="Chen W.M."/>
        </authorList>
    </citation>
    <scope>NUCLEOTIDE SEQUENCE</scope>
    <source>
        <strain evidence="3">TNR-22</strain>
    </source>
</reference>
<dbReference type="EMBL" id="JAUOZU010000008">
    <property type="protein sequence ID" value="MDO6964777.1"/>
    <property type="molecule type" value="Genomic_DNA"/>
</dbReference>
<dbReference type="PANTHER" id="PTHR12192">
    <property type="entry name" value="CATION TRANSPORT PROTEIN CHAC-RELATED"/>
    <property type="match status" value="1"/>
</dbReference>
<evidence type="ECO:0000256" key="1">
    <source>
        <dbReference type="ARBA" id="ARBA00012344"/>
    </source>
</evidence>
<dbReference type="Proteomes" id="UP001174932">
    <property type="component" value="Unassembled WGS sequence"/>
</dbReference>
<name>A0ABT8YND4_9HYPH</name>